<name>A0A5M6IVX0_9PROT</name>
<gene>
    <name evidence="9 10" type="primary">secE</name>
    <name evidence="10" type="ORF">F1189_09940</name>
</gene>
<evidence type="ECO:0000256" key="7">
    <source>
        <dbReference type="ARBA" id="ARBA00023010"/>
    </source>
</evidence>
<dbReference type="InterPro" id="IPR005807">
    <property type="entry name" value="SecE_bac"/>
</dbReference>
<dbReference type="PANTHER" id="PTHR33910">
    <property type="entry name" value="PROTEIN TRANSLOCASE SUBUNIT SECE"/>
    <property type="match status" value="1"/>
</dbReference>
<keyword evidence="3 9" id="KW-1003">Cell membrane</keyword>
<dbReference type="RefSeq" id="WP_150040582.1">
    <property type="nucleotide sequence ID" value="NZ_OW485601.1"/>
</dbReference>
<keyword evidence="4 9" id="KW-0812">Transmembrane</keyword>
<dbReference type="InterPro" id="IPR001901">
    <property type="entry name" value="Translocase_SecE/Sec61-g"/>
</dbReference>
<evidence type="ECO:0000256" key="1">
    <source>
        <dbReference type="ARBA" id="ARBA00004370"/>
    </source>
</evidence>
<evidence type="ECO:0000256" key="9">
    <source>
        <dbReference type="HAMAP-Rule" id="MF_00422"/>
    </source>
</evidence>
<accession>A0A5M6IVX0</accession>
<protein>
    <recommendedName>
        <fullName evidence="9">Protein translocase subunit SecE</fullName>
    </recommendedName>
</protein>
<dbReference type="Gene3D" id="1.20.5.1030">
    <property type="entry name" value="Preprotein translocase secy subunit"/>
    <property type="match status" value="1"/>
</dbReference>
<organism evidence="10 11">
    <name type="scientific">Rhodovastum atsumiense</name>
    <dbReference type="NCBI Taxonomy" id="504468"/>
    <lineage>
        <taxon>Bacteria</taxon>
        <taxon>Pseudomonadati</taxon>
        <taxon>Pseudomonadota</taxon>
        <taxon>Alphaproteobacteria</taxon>
        <taxon>Acetobacterales</taxon>
        <taxon>Acetobacteraceae</taxon>
        <taxon>Rhodovastum</taxon>
    </lineage>
</organism>
<keyword evidence="6 9" id="KW-1133">Transmembrane helix</keyword>
<keyword evidence="8 9" id="KW-0472">Membrane</keyword>
<evidence type="ECO:0000256" key="2">
    <source>
        <dbReference type="ARBA" id="ARBA00022448"/>
    </source>
</evidence>
<comment type="similarity">
    <text evidence="9">Belongs to the SecE/SEC61-gamma family.</text>
</comment>
<evidence type="ECO:0000256" key="5">
    <source>
        <dbReference type="ARBA" id="ARBA00022927"/>
    </source>
</evidence>
<evidence type="ECO:0000313" key="11">
    <source>
        <dbReference type="Proteomes" id="UP000325255"/>
    </source>
</evidence>
<keyword evidence="5 9" id="KW-0653">Protein transport</keyword>
<dbReference type="GO" id="GO:0009306">
    <property type="term" value="P:protein secretion"/>
    <property type="evidence" value="ECO:0007669"/>
    <property type="project" value="UniProtKB-UniRule"/>
</dbReference>
<proteinExistence type="inferred from homology"/>
<dbReference type="OrthoDB" id="9812738at2"/>
<comment type="subcellular location">
    <subcellularLocation>
        <location evidence="9">Cell membrane</location>
        <topology evidence="9">Single-pass membrane protein</topology>
    </subcellularLocation>
    <subcellularLocation>
        <location evidence="1">Membrane</location>
    </subcellularLocation>
</comment>
<dbReference type="HAMAP" id="MF_00422">
    <property type="entry name" value="SecE"/>
    <property type="match status" value="1"/>
</dbReference>
<comment type="subunit">
    <text evidence="9">Component of the Sec protein translocase complex. Heterotrimer consisting of SecY, SecE and SecG subunits. The heterotrimers can form oligomers, although 1 heterotrimer is thought to be able to translocate proteins. Interacts with the ribosome. Interacts with SecDF, and other proteins may be involved. Interacts with SecA.</text>
</comment>
<dbReference type="NCBIfam" id="TIGR00964">
    <property type="entry name" value="secE_bact"/>
    <property type="match status" value="1"/>
</dbReference>
<dbReference type="GO" id="GO:0005886">
    <property type="term" value="C:plasma membrane"/>
    <property type="evidence" value="ECO:0007669"/>
    <property type="project" value="UniProtKB-SubCell"/>
</dbReference>
<comment type="function">
    <text evidence="9">Essential subunit of the Sec protein translocation channel SecYEG. Clamps together the 2 halves of SecY. May contact the channel plug during translocation.</text>
</comment>
<dbReference type="AlphaFoldDB" id="A0A5M6IVX0"/>
<dbReference type="GO" id="GO:0006605">
    <property type="term" value="P:protein targeting"/>
    <property type="evidence" value="ECO:0007669"/>
    <property type="project" value="UniProtKB-UniRule"/>
</dbReference>
<feature type="transmembrane region" description="Helical" evidence="9">
    <location>
        <begin position="28"/>
        <end position="48"/>
    </location>
</feature>
<dbReference type="InterPro" id="IPR038379">
    <property type="entry name" value="SecE_sf"/>
</dbReference>
<sequence length="64" mass="7154">MAFEPVKFFREVRSEVVKVTWPTRKETLVTTGLVFAMAALAALFFFLADQVIGIFVRLLFGVAG</sequence>
<reference evidence="10 11" key="1">
    <citation type="submission" date="2019-09" db="EMBL/GenBank/DDBJ databases">
        <title>Genome sequence of Rhodovastum atsumiense, a diverse member of the Acetobacteraceae family of non-sulfur purple photosynthetic bacteria.</title>
        <authorList>
            <person name="Meyer T."/>
            <person name="Kyndt J."/>
        </authorList>
    </citation>
    <scope>NUCLEOTIDE SEQUENCE [LARGE SCALE GENOMIC DNA]</scope>
    <source>
        <strain evidence="10 11">DSM 21279</strain>
    </source>
</reference>
<keyword evidence="11" id="KW-1185">Reference proteome</keyword>
<dbReference type="Proteomes" id="UP000325255">
    <property type="component" value="Unassembled WGS sequence"/>
</dbReference>
<comment type="caution">
    <text evidence="10">The sequence shown here is derived from an EMBL/GenBank/DDBJ whole genome shotgun (WGS) entry which is preliminary data.</text>
</comment>
<dbReference type="GO" id="GO:0043952">
    <property type="term" value="P:protein transport by the Sec complex"/>
    <property type="evidence" value="ECO:0007669"/>
    <property type="project" value="UniProtKB-UniRule"/>
</dbReference>
<evidence type="ECO:0000256" key="8">
    <source>
        <dbReference type="ARBA" id="ARBA00023136"/>
    </source>
</evidence>
<keyword evidence="7 9" id="KW-0811">Translocation</keyword>
<keyword evidence="2 9" id="KW-0813">Transport</keyword>
<dbReference type="GO" id="GO:0008320">
    <property type="term" value="F:protein transmembrane transporter activity"/>
    <property type="evidence" value="ECO:0007669"/>
    <property type="project" value="UniProtKB-UniRule"/>
</dbReference>
<evidence type="ECO:0000256" key="4">
    <source>
        <dbReference type="ARBA" id="ARBA00022692"/>
    </source>
</evidence>
<evidence type="ECO:0000256" key="3">
    <source>
        <dbReference type="ARBA" id="ARBA00022475"/>
    </source>
</evidence>
<evidence type="ECO:0000313" key="10">
    <source>
        <dbReference type="EMBL" id="KAA5612483.1"/>
    </source>
</evidence>
<dbReference type="GO" id="GO:0065002">
    <property type="term" value="P:intracellular protein transmembrane transport"/>
    <property type="evidence" value="ECO:0007669"/>
    <property type="project" value="UniProtKB-UniRule"/>
</dbReference>
<evidence type="ECO:0000256" key="6">
    <source>
        <dbReference type="ARBA" id="ARBA00022989"/>
    </source>
</evidence>
<dbReference type="PANTHER" id="PTHR33910:SF1">
    <property type="entry name" value="PROTEIN TRANSLOCASE SUBUNIT SECE"/>
    <property type="match status" value="1"/>
</dbReference>
<dbReference type="Pfam" id="PF00584">
    <property type="entry name" value="SecE"/>
    <property type="match status" value="1"/>
</dbReference>
<dbReference type="EMBL" id="VWPK01000012">
    <property type="protein sequence ID" value="KAA5612483.1"/>
    <property type="molecule type" value="Genomic_DNA"/>
</dbReference>